<keyword evidence="3" id="KW-1185">Reference proteome</keyword>
<evidence type="ECO:0000259" key="1">
    <source>
        <dbReference type="Pfam" id="PF02828"/>
    </source>
</evidence>
<accession>A0A182U0T4</accession>
<name>A0A182U0T4_9DIPT</name>
<protein>
    <submittedName>
        <fullName evidence="2">L27 domain-containing protein</fullName>
    </submittedName>
</protein>
<evidence type="ECO:0000313" key="3">
    <source>
        <dbReference type="Proteomes" id="UP000075902"/>
    </source>
</evidence>
<dbReference type="EnsemblMetazoa" id="AMEC011844-RA">
    <property type="protein sequence ID" value="AMEC011844-PA"/>
    <property type="gene ID" value="AMEC011844"/>
</dbReference>
<dbReference type="AlphaFoldDB" id="A0A182U0T4"/>
<dbReference type="Proteomes" id="UP000075902">
    <property type="component" value="Unassembled WGS sequence"/>
</dbReference>
<organism evidence="2 3">
    <name type="scientific">Anopheles melas</name>
    <dbReference type="NCBI Taxonomy" id="34690"/>
    <lineage>
        <taxon>Eukaryota</taxon>
        <taxon>Metazoa</taxon>
        <taxon>Ecdysozoa</taxon>
        <taxon>Arthropoda</taxon>
        <taxon>Hexapoda</taxon>
        <taxon>Insecta</taxon>
        <taxon>Pterygota</taxon>
        <taxon>Neoptera</taxon>
        <taxon>Endopterygota</taxon>
        <taxon>Diptera</taxon>
        <taxon>Nematocera</taxon>
        <taxon>Culicoidea</taxon>
        <taxon>Culicidae</taxon>
        <taxon>Anophelinae</taxon>
        <taxon>Anopheles</taxon>
    </lineage>
</organism>
<dbReference type="VEuPathDB" id="VectorBase:AMEC011844"/>
<reference evidence="3" key="1">
    <citation type="submission" date="2014-01" db="EMBL/GenBank/DDBJ databases">
        <title>The Genome Sequence of Anopheles melas CM1001059_A (V2).</title>
        <authorList>
            <consortium name="The Broad Institute Genomics Platform"/>
            <person name="Neafsey D.E."/>
            <person name="Besansky N."/>
            <person name="Howell P."/>
            <person name="Walton C."/>
            <person name="Young S.K."/>
            <person name="Zeng Q."/>
            <person name="Gargeya S."/>
            <person name="Fitzgerald M."/>
            <person name="Haas B."/>
            <person name="Abouelleil A."/>
            <person name="Allen A.W."/>
            <person name="Alvarado L."/>
            <person name="Arachchi H.M."/>
            <person name="Berlin A.M."/>
            <person name="Chapman S.B."/>
            <person name="Gainer-Dewar J."/>
            <person name="Goldberg J."/>
            <person name="Griggs A."/>
            <person name="Gujja S."/>
            <person name="Hansen M."/>
            <person name="Howarth C."/>
            <person name="Imamovic A."/>
            <person name="Ireland A."/>
            <person name="Larimer J."/>
            <person name="McCowan C."/>
            <person name="Murphy C."/>
            <person name="Pearson M."/>
            <person name="Poon T.W."/>
            <person name="Priest M."/>
            <person name="Roberts A."/>
            <person name="Saif S."/>
            <person name="Shea T."/>
            <person name="Sisk P."/>
            <person name="Sykes S."/>
            <person name="Wortman J."/>
            <person name="Nusbaum C."/>
            <person name="Birren B."/>
        </authorList>
    </citation>
    <scope>NUCLEOTIDE SEQUENCE [LARGE SCALE GENOMIC DNA]</scope>
    <source>
        <strain evidence="3">CM1001059</strain>
    </source>
</reference>
<sequence>MVRFGKKETTDKRQLLASMDSMHRYGSTKLDNAAFQHVRENLTDLNGRSEANETDLVFLQGILANPAVTQLIKLSIRTLALVLGDSFNRGPYVTYVRGFFFSGA</sequence>
<dbReference type="STRING" id="34690.A0A182U0T4"/>
<dbReference type="Pfam" id="PF02828">
    <property type="entry name" value="L27"/>
    <property type="match status" value="1"/>
</dbReference>
<proteinExistence type="predicted"/>
<feature type="domain" description="L27" evidence="1">
    <location>
        <begin position="38"/>
        <end position="73"/>
    </location>
</feature>
<reference evidence="2" key="2">
    <citation type="submission" date="2020-05" db="UniProtKB">
        <authorList>
            <consortium name="EnsemblMetazoa"/>
        </authorList>
    </citation>
    <scope>IDENTIFICATION</scope>
    <source>
        <strain evidence="2">CM1001059</strain>
    </source>
</reference>
<evidence type="ECO:0000313" key="2">
    <source>
        <dbReference type="EnsemblMetazoa" id="AMEC011844-PA"/>
    </source>
</evidence>
<dbReference type="InterPro" id="IPR014775">
    <property type="entry name" value="L27_C"/>
</dbReference>